<name>A0ABU7G0Q3_9ALTE</name>
<keyword evidence="2" id="KW-1185">Reference proteome</keyword>
<organism evidence="1 2">
    <name type="scientific">Agarivorans aestuarii</name>
    <dbReference type="NCBI Taxonomy" id="1563703"/>
    <lineage>
        <taxon>Bacteria</taxon>
        <taxon>Pseudomonadati</taxon>
        <taxon>Pseudomonadota</taxon>
        <taxon>Gammaproteobacteria</taxon>
        <taxon>Alteromonadales</taxon>
        <taxon>Alteromonadaceae</taxon>
        <taxon>Agarivorans</taxon>
    </lineage>
</organism>
<gene>
    <name evidence="1" type="ORF">SNR37_002268</name>
</gene>
<sequence length="166" mass="19368">MKKTINFKEHSTEAASFVAFTAYLQRDSKMAAKVSTLRMLKTVCRINFVDYKKIENNEYEFFSDWIERYGLYVHHLYEEIIAIRDITVSLHQPKERFLAQAERIFSAVLNHAGRDNFDDNIGNLDLALARLHYEVLKTAENEELEFLDKPVIDSSNREINLCDSLA</sequence>
<accession>A0ABU7G0Q3</accession>
<proteinExistence type="predicted"/>
<dbReference type="Proteomes" id="UP001310248">
    <property type="component" value="Unassembled WGS sequence"/>
</dbReference>
<reference evidence="2" key="1">
    <citation type="submission" date="2023-07" db="EMBL/GenBank/DDBJ databases">
        <title>Draft genome sequence of Agarivorans aestuarii strain ZMCS4, a CAZymes producing bacteria isolated from the marine brown algae Clodostephus spongiosus.</title>
        <authorList>
            <person name="Lorente B."/>
            <person name="Cabral C."/>
            <person name="Frias J."/>
            <person name="Faria J."/>
            <person name="Toubarro D."/>
        </authorList>
    </citation>
    <scope>NUCLEOTIDE SEQUENCE [LARGE SCALE GENOMIC DNA]</scope>
    <source>
        <strain evidence="2">ZMCS4</strain>
    </source>
</reference>
<dbReference type="EMBL" id="JAYDYW010000004">
    <property type="protein sequence ID" value="MEE1672857.1"/>
    <property type="molecule type" value="Genomic_DNA"/>
</dbReference>
<evidence type="ECO:0000313" key="1">
    <source>
        <dbReference type="EMBL" id="MEE1672857.1"/>
    </source>
</evidence>
<evidence type="ECO:0000313" key="2">
    <source>
        <dbReference type="Proteomes" id="UP001310248"/>
    </source>
</evidence>
<dbReference type="RefSeq" id="WP_221074050.1">
    <property type="nucleotide sequence ID" value="NZ_AP023033.1"/>
</dbReference>
<comment type="caution">
    <text evidence="1">The sequence shown here is derived from an EMBL/GenBank/DDBJ whole genome shotgun (WGS) entry which is preliminary data.</text>
</comment>
<protein>
    <submittedName>
        <fullName evidence="1">Uncharacterized protein</fullName>
    </submittedName>
</protein>